<dbReference type="CDD" id="cd05374">
    <property type="entry name" value="17beta-HSD-like_SDR_c"/>
    <property type="match status" value="1"/>
</dbReference>
<dbReference type="InterPro" id="IPR002347">
    <property type="entry name" value="SDR_fam"/>
</dbReference>
<evidence type="ECO:0000256" key="3">
    <source>
        <dbReference type="RuleBase" id="RU000363"/>
    </source>
</evidence>
<reference evidence="5 6" key="1">
    <citation type="journal article" date="2024" name="Chem. Sci.">
        <title>Discovery of megapolipeptins by genome mining of a Burkholderiales bacteria collection.</title>
        <authorList>
            <person name="Paulo B.S."/>
            <person name="Recchia M.J.J."/>
            <person name="Lee S."/>
            <person name="Fergusson C.H."/>
            <person name="Romanowski S.B."/>
            <person name="Hernandez A."/>
            <person name="Krull N."/>
            <person name="Liu D.Y."/>
            <person name="Cavanagh H."/>
            <person name="Bos A."/>
            <person name="Gray C.A."/>
            <person name="Murphy B.T."/>
            <person name="Linington R.G."/>
            <person name="Eustaquio A.S."/>
        </authorList>
    </citation>
    <scope>NUCLEOTIDE SEQUENCE [LARGE SCALE GENOMIC DNA]</scope>
    <source>
        <strain evidence="5 6">RL21-008-BIB-A</strain>
    </source>
</reference>
<dbReference type="PANTHER" id="PTHR43976:SF16">
    <property type="entry name" value="SHORT-CHAIN DEHYDROGENASE_REDUCTASE FAMILY PROTEIN"/>
    <property type="match status" value="1"/>
</dbReference>
<evidence type="ECO:0000256" key="1">
    <source>
        <dbReference type="ARBA" id="ARBA00006484"/>
    </source>
</evidence>
<dbReference type="EMBL" id="JAQQFM010000005">
    <property type="protein sequence ID" value="MFL9925159.1"/>
    <property type="molecule type" value="Genomic_DNA"/>
</dbReference>
<dbReference type="InterPro" id="IPR057326">
    <property type="entry name" value="KR_dom"/>
</dbReference>
<comment type="similarity">
    <text evidence="1 3">Belongs to the short-chain dehydrogenases/reductases (SDR) family.</text>
</comment>
<dbReference type="SMART" id="SM00822">
    <property type="entry name" value="PKS_KR"/>
    <property type="match status" value="1"/>
</dbReference>
<dbReference type="NCBIfam" id="NF006114">
    <property type="entry name" value="PRK08263.1"/>
    <property type="match status" value="1"/>
</dbReference>
<accession>A0ABW9AA98</accession>
<protein>
    <submittedName>
        <fullName evidence="5">Oxidoreductase</fullName>
    </submittedName>
</protein>
<dbReference type="Proteomes" id="UP001629246">
    <property type="component" value="Unassembled WGS sequence"/>
</dbReference>
<evidence type="ECO:0000256" key="2">
    <source>
        <dbReference type="ARBA" id="ARBA00023002"/>
    </source>
</evidence>
<name>A0ABW9AA98_9BURK</name>
<dbReference type="SUPFAM" id="SSF51735">
    <property type="entry name" value="NAD(P)-binding Rossmann-fold domains"/>
    <property type="match status" value="1"/>
</dbReference>
<gene>
    <name evidence="5" type="ORF">PQR62_12855</name>
</gene>
<dbReference type="RefSeq" id="WP_408158343.1">
    <property type="nucleotide sequence ID" value="NZ_JAQQFM010000005.1"/>
</dbReference>
<keyword evidence="2" id="KW-0560">Oxidoreductase</keyword>
<evidence type="ECO:0000259" key="4">
    <source>
        <dbReference type="SMART" id="SM00822"/>
    </source>
</evidence>
<dbReference type="NCBIfam" id="NF004824">
    <property type="entry name" value="PRK06180.1"/>
    <property type="match status" value="1"/>
</dbReference>
<keyword evidence="6" id="KW-1185">Reference proteome</keyword>
<proteinExistence type="inferred from homology"/>
<feature type="domain" description="Ketoreductase" evidence="4">
    <location>
        <begin position="3"/>
        <end position="179"/>
    </location>
</feature>
<comment type="caution">
    <text evidence="5">The sequence shown here is derived from an EMBL/GenBank/DDBJ whole genome shotgun (WGS) entry which is preliminary data.</text>
</comment>
<dbReference type="Pfam" id="PF00106">
    <property type="entry name" value="adh_short"/>
    <property type="match status" value="1"/>
</dbReference>
<dbReference type="InterPro" id="IPR036291">
    <property type="entry name" value="NAD(P)-bd_dom_sf"/>
</dbReference>
<organism evidence="5 6">
    <name type="scientific">Herbaspirillum lusitanum</name>
    <dbReference type="NCBI Taxonomy" id="213312"/>
    <lineage>
        <taxon>Bacteria</taxon>
        <taxon>Pseudomonadati</taxon>
        <taxon>Pseudomonadota</taxon>
        <taxon>Betaproteobacteria</taxon>
        <taxon>Burkholderiales</taxon>
        <taxon>Oxalobacteraceae</taxon>
        <taxon>Herbaspirillum</taxon>
    </lineage>
</organism>
<dbReference type="Gene3D" id="3.40.50.720">
    <property type="entry name" value="NAD(P)-binding Rossmann-like Domain"/>
    <property type="match status" value="1"/>
</dbReference>
<dbReference type="PRINTS" id="PR00081">
    <property type="entry name" value="GDHRDH"/>
</dbReference>
<dbReference type="PANTHER" id="PTHR43976">
    <property type="entry name" value="SHORT CHAIN DEHYDROGENASE"/>
    <property type="match status" value="1"/>
</dbReference>
<dbReference type="PRINTS" id="PR00080">
    <property type="entry name" value="SDRFAMILY"/>
</dbReference>
<sequence>MSKVWLVTGSASGLGRDIAEAALAHGDSVVATARKPELLDELAQQYGDRILPLALDVTDASAARSAVEKSIEAFGRIDVLINNAGYGQMLPFEQMPDEDFSAQIDANFYGVVHLTRAVLPAMRAQRSGHIINVSSVGGRIGTPGMSAYQAAKWAVGGFTEVLAMETAPLGIKICAIEPGGMRTNWAVRARADMPQVMPDYQESVGKMADLIKDYAGKEAGDPRRVAQVVLGLAYHPQPPMHLLLGTDALHYFDMIDRQRIADAERWKAVTATTVFGDTPLAELPGA</sequence>
<evidence type="ECO:0000313" key="5">
    <source>
        <dbReference type="EMBL" id="MFL9925159.1"/>
    </source>
</evidence>
<dbReference type="InterPro" id="IPR051911">
    <property type="entry name" value="SDR_oxidoreductase"/>
</dbReference>
<evidence type="ECO:0000313" key="6">
    <source>
        <dbReference type="Proteomes" id="UP001629246"/>
    </source>
</evidence>